<gene>
    <name evidence="1" type="ORF">PR048_005393</name>
</gene>
<reference evidence="1 2" key="1">
    <citation type="submission" date="2023-02" db="EMBL/GenBank/DDBJ databases">
        <title>LHISI_Scaffold_Assembly.</title>
        <authorList>
            <person name="Stuart O.P."/>
            <person name="Cleave R."/>
            <person name="Magrath M.J.L."/>
            <person name="Mikheyev A.S."/>
        </authorList>
    </citation>
    <scope>NUCLEOTIDE SEQUENCE [LARGE SCALE GENOMIC DNA]</scope>
    <source>
        <strain evidence="1">Daus_M_001</strain>
        <tissue evidence="1">Leg muscle</tissue>
    </source>
</reference>
<dbReference type="EMBL" id="JARBHB010000002">
    <property type="protein sequence ID" value="KAJ8892812.1"/>
    <property type="molecule type" value="Genomic_DNA"/>
</dbReference>
<protein>
    <submittedName>
        <fullName evidence="1">Uncharacterized protein</fullName>
    </submittedName>
</protein>
<sequence>MRILLSHPLDPLPRALQMLMTTADKSQLTWVLEKETLSQNNYPIRCASVFDGIYVRSLALRGTFKGKELLVLFVEGKCIRITSQETKYVSDLACDHREAATIMILHTSFLSERNFGRYCWSHLRNVAADSTGARRSAGINKLQMQFLLKGLLLVCTVKPKIQNGPTAEPPSLNAILRQKATDLDVRVMIFVISDIELTKYKSFAFMFELSL</sequence>
<proteinExistence type="predicted"/>
<keyword evidence="2" id="KW-1185">Reference proteome</keyword>
<comment type="caution">
    <text evidence="1">The sequence shown here is derived from an EMBL/GenBank/DDBJ whole genome shotgun (WGS) entry which is preliminary data.</text>
</comment>
<dbReference type="Proteomes" id="UP001159363">
    <property type="component" value="Chromosome 2"/>
</dbReference>
<evidence type="ECO:0000313" key="2">
    <source>
        <dbReference type="Proteomes" id="UP001159363"/>
    </source>
</evidence>
<accession>A0ABQ9I830</accession>
<evidence type="ECO:0000313" key="1">
    <source>
        <dbReference type="EMBL" id="KAJ8892812.1"/>
    </source>
</evidence>
<organism evidence="1 2">
    <name type="scientific">Dryococelus australis</name>
    <dbReference type="NCBI Taxonomy" id="614101"/>
    <lineage>
        <taxon>Eukaryota</taxon>
        <taxon>Metazoa</taxon>
        <taxon>Ecdysozoa</taxon>
        <taxon>Arthropoda</taxon>
        <taxon>Hexapoda</taxon>
        <taxon>Insecta</taxon>
        <taxon>Pterygota</taxon>
        <taxon>Neoptera</taxon>
        <taxon>Polyneoptera</taxon>
        <taxon>Phasmatodea</taxon>
        <taxon>Verophasmatodea</taxon>
        <taxon>Anareolatae</taxon>
        <taxon>Phasmatidae</taxon>
        <taxon>Eurycanthinae</taxon>
        <taxon>Dryococelus</taxon>
    </lineage>
</organism>
<name>A0ABQ9I830_9NEOP</name>